<reference evidence="3" key="1">
    <citation type="submission" date="2016-10" db="EMBL/GenBank/DDBJ databases">
        <authorList>
            <person name="Varghese N."/>
            <person name="Submissions S."/>
        </authorList>
    </citation>
    <scope>NUCLEOTIDE SEQUENCE [LARGE SCALE GENOMIC DNA]</scope>
    <source>
        <strain evidence="3">CGMCC 4.3525</strain>
    </source>
</reference>
<feature type="region of interest" description="Disordered" evidence="1">
    <location>
        <begin position="1"/>
        <end position="37"/>
    </location>
</feature>
<dbReference type="AlphaFoldDB" id="A0A1H9BXJ5"/>
<evidence type="ECO:0000313" key="3">
    <source>
        <dbReference type="Proteomes" id="UP000199352"/>
    </source>
</evidence>
<feature type="compositionally biased region" description="Low complexity" evidence="1">
    <location>
        <begin position="1"/>
        <end position="19"/>
    </location>
</feature>
<sequence>MSAALRGTGGTTTAANVAGQAGGSPALPGLSCGNVLT</sequence>
<dbReference type="EMBL" id="FOFR01000001">
    <property type="protein sequence ID" value="SEP93471.1"/>
    <property type="molecule type" value="Genomic_DNA"/>
</dbReference>
<keyword evidence="3" id="KW-1185">Reference proteome</keyword>
<evidence type="ECO:0000256" key="1">
    <source>
        <dbReference type="SAM" id="MobiDB-lite"/>
    </source>
</evidence>
<gene>
    <name evidence="2" type="ORF">SAMN05216188_101968</name>
</gene>
<accession>A0A1H9BXJ5</accession>
<dbReference type="Proteomes" id="UP000199352">
    <property type="component" value="Unassembled WGS sequence"/>
</dbReference>
<evidence type="ECO:0000313" key="2">
    <source>
        <dbReference type="EMBL" id="SEP93471.1"/>
    </source>
</evidence>
<protein>
    <submittedName>
        <fullName evidence="2">Uncharacterized protein</fullName>
    </submittedName>
</protein>
<name>A0A1H9BXJ5_9PSEU</name>
<organism evidence="2 3">
    <name type="scientific">Lentzea xinjiangensis</name>
    <dbReference type="NCBI Taxonomy" id="402600"/>
    <lineage>
        <taxon>Bacteria</taxon>
        <taxon>Bacillati</taxon>
        <taxon>Actinomycetota</taxon>
        <taxon>Actinomycetes</taxon>
        <taxon>Pseudonocardiales</taxon>
        <taxon>Pseudonocardiaceae</taxon>
        <taxon>Lentzea</taxon>
    </lineage>
</organism>
<proteinExistence type="predicted"/>